<evidence type="ECO:0000256" key="1">
    <source>
        <dbReference type="ARBA" id="ARBA00004651"/>
    </source>
</evidence>
<evidence type="ECO:0000256" key="10">
    <source>
        <dbReference type="SAM" id="Phobius"/>
    </source>
</evidence>
<dbReference type="Pfam" id="PF00672">
    <property type="entry name" value="HAMP"/>
    <property type="match status" value="1"/>
</dbReference>
<keyword evidence="2" id="KW-1003">Cell membrane</keyword>
<evidence type="ECO:0000256" key="3">
    <source>
        <dbReference type="ARBA" id="ARBA00022481"/>
    </source>
</evidence>
<dbReference type="SMART" id="SM00304">
    <property type="entry name" value="HAMP"/>
    <property type="match status" value="1"/>
</dbReference>
<keyword evidence="7 9" id="KW-0807">Transducer</keyword>
<dbReference type="GO" id="GO:0007165">
    <property type="term" value="P:signal transduction"/>
    <property type="evidence" value="ECO:0007669"/>
    <property type="project" value="UniProtKB-KW"/>
</dbReference>
<organism evidence="13 14">
    <name type="scientific">Pseudomonas syringae pv. solidagae</name>
    <dbReference type="NCBI Taxonomy" id="264458"/>
    <lineage>
        <taxon>Bacteria</taxon>
        <taxon>Pseudomonadati</taxon>
        <taxon>Pseudomonadota</taxon>
        <taxon>Gammaproteobacteria</taxon>
        <taxon>Pseudomonadales</taxon>
        <taxon>Pseudomonadaceae</taxon>
        <taxon>Pseudomonas</taxon>
        <taxon>Pseudomonas syringae</taxon>
    </lineage>
</organism>
<feature type="domain" description="Methyl-accepting transducer" evidence="11">
    <location>
        <begin position="394"/>
        <end position="630"/>
    </location>
</feature>
<dbReference type="SUPFAM" id="SSF58104">
    <property type="entry name" value="Methyl-accepting chemotaxis protein (MCP) signaling domain"/>
    <property type="match status" value="1"/>
</dbReference>
<dbReference type="PROSITE" id="PS50111">
    <property type="entry name" value="CHEMOTAXIS_TRANSDUC_2"/>
    <property type="match status" value="1"/>
</dbReference>
<dbReference type="InterPro" id="IPR003660">
    <property type="entry name" value="HAMP_dom"/>
</dbReference>
<keyword evidence="5 10" id="KW-1133">Transmembrane helix</keyword>
<dbReference type="PANTHER" id="PTHR32089:SF112">
    <property type="entry name" value="LYSOZYME-LIKE PROTEIN-RELATED"/>
    <property type="match status" value="1"/>
</dbReference>
<dbReference type="InterPro" id="IPR033462">
    <property type="entry name" value="Cache_3-Cache_2"/>
</dbReference>
<evidence type="ECO:0000313" key="13">
    <source>
        <dbReference type="EMBL" id="RMT42215.1"/>
    </source>
</evidence>
<protein>
    <submittedName>
        <fullName evidence="13">Methyl-accepting chemotaxis protein</fullName>
    </submittedName>
</protein>
<comment type="caution">
    <text evidence="13">The sequence shown here is derived from an EMBL/GenBank/DDBJ whole genome shotgun (WGS) entry which is preliminary data.</text>
</comment>
<dbReference type="EMBL" id="RBTH01000285">
    <property type="protein sequence ID" value="RMT42215.1"/>
    <property type="molecule type" value="Genomic_DNA"/>
</dbReference>
<reference evidence="13 14" key="1">
    <citation type="submission" date="2018-08" db="EMBL/GenBank/DDBJ databases">
        <title>Recombination of ecologically and evolutionarily significant loci maintains genetic cohesion in the Pseudomonas syringae species complex.</title>
        <authorList>
            <person name="Dillon M."/>
            <person name="Thakur S."/>
            <person name="Almeida R.N.D."/>
            <person name="Weir B.S."/>
            <person name="Guttman D.S."/>
        </authorList>
    </citation>
    <scope>NUCLEOTIDE SEQUENCE [LARGE SCALE GENOMIC DNA]</scope>
    <source>
        <strain evidence="13 14">ICMP 16926</strain>
    </source>
</reference>
<accession>A0A3M5L366</accession>
<gene>
    <name evidence="13" type="ORF">ALP48_100078</name>
</gene>
<dbReference type="SMART" id="SM00283">
    <property type="entry name" value="MA"/>
    <property type="match status" value="1"/>
</dbReference>
<dbReference type="SUPFAM" id="SSF103190">
    <property type="entry name" value="Sensory domain-like"/>
    <property type="match status" value="1"/>
</dbReference>
<dbReference type="InterPro" id="IPR004089">
    <property type="entry name" value="MCPsignal_dom"/>
</dbReference>
<dbReference type="CDD" id="cd11386">
    <property type="entry name" value="MCP_signal"/>
    <property type="match status" value="1"/>
</dbReference>
<dbReference type="InterPro" id="IPR029151">
    <property type="entry name" value="Sensor-like_sf"/>
</dbReference>
<feature type="transmembrane region" description="Helical" evidence="10">
    <location>
        <begin position="317"/>
        <end position="336"/>
    </location>
</feature>
<comment type="similarity">
    <text evidence="8">Belongs to the methyl-accepting chemotaxis (MCP) protein family.</text>
</comment>
<evidence type="ECO:0000259" key="12">
    <source>
        <dbReference type="PROSITE" id="PS50885"/>
    </source>
</evidence>
<evidence type="ECO:0000259" key="11">
    <source>
        <dbReference type="PROSITE" id="PS50111"/>
    </source>
</evidence>
<sequence>MIRHGVSMSKPRTRIASQLGIALAVILAVVISGSTLFALRSLDASNLVIREEHMSSEARLLADQLNTFHSTLRDSTQRLSGLFEKRFADGLSLQADKPVTVAGTSTPGLFLRDAALNNDFTEVDEFRSMTAGVATIFVRSGDDFIRISTSLSKQDGTRAIGTVLDRKGAAYERLIAGQSYVGKAVLFDRYYMTQYSPVRDSSGKIIAALFVGFDYTDAQKTQFDNLKSFRIGSTGSLALLDDKGTWLVPPAGVKSLEGAAKSVAELASKPGKAQFWDDGDDNYYSVGQPFAGGPWTVIASMPRKEISEVTWHVGTQLAIGSLLAMLIAVISAIWLLRSKLRPLSELVRQADALCAGDLSVRLNVTSNDEIGQLSGSFNKMSEALSSMVSHIRTAAQEVSTRANVLSGLSGGAFEGMEQQSGEITSMAGAVEEFSATSMNIADNMGNTERLAQENAQQTRIGRTSMEEASSSLQQIATSLSSTAKVIDTLGQRSQEIGSIVGVITSIADQTNLLALNAAIEAARAGEQGRGFAVVADEVRSLASRTREATDEISGMIASIQQETGNAISTMQQGNTLMQEGLSLNAKVASALAQIDEQSRSAGHQFAAITTATQEQSSTATMLSSNLQSIAMANSEQRQVMSNLAITAQELNGLATELRHEVDRFR</sequence>
<dbReference type="Gene3D" id="1.10.287.950">
    <property type="entry name" value="Methyl-accepting chemotaxis protein"/>
    <property type="match status" value="1"/>
</dbReference>
<evidence type="ECO:0000256" key="5">
    <source>
        <dbReference type="ARBA" id="ARBA00022989"/>
    </source>
</evidence>
<evidence type="ECO:0000256" key="4">
    <source>
        <dbReference type="ARBA" id="ARBA00022692"/>
    </source>
</evidence>
<keyword evidence="6 10" id="KW-0472">Membrane</keyword>
<dbReference type="GO" id="GO:0006935">
    <property type="term" value="P:chemotaxis"/>
    <property type="evidence" value="ECO:0007669"/>
    <property type="project" value="UniProtKB-ARBA"/>
</dbReference>
<dbReference type="GO" id="GO:0005886">
    <property type="term" value="C:plasma membrane"/>
    <property type="evidence" value="ECO:0007669"/>
    <property type="project" value="UniProtKB-SubCell"/>
</dbReference>
<dbReference type="CDD" id="cd18774">
    <property type="entry name" value="PDC2_HK_sensor"/>
    <property type="match status" value="1"/>
</dbReference>
<feature type="domain" description="HAMP" evidence="12">
    <location>
        <begin position="337"/>
        <end position="389"/>
    </location>
</feature>
<dbReference type="AlphaFoldDB" id="A0A3M5L366"/>
<keyword evidence="4 10" id="KW-0812">Transmembrane</keyword>
<dbReference type="Pfam" id="PF17201">
    <property type="entry name" value="Cache_3-Cache_2"/>
    <property type="match status" value="1"/>
</dbReference>
<evidence type="ECO:0000256" key="7">
    <source>
        <dbReference type="ARBA" id="ARBA00023224"/>
    </source>
</evidence>
<name>A0A3M5L366_PSESX</name>
<dbReference type="Pfam" id="PF00015">
    <property type="entry name" value="MCPsignal"/>
    <property type="match status" value="1"/>
</dbReference>
<comment type="subcellular location">
    <subcellularLocation>
        <location evidence="1">Cell membrane</location>
        <topology evidence="1">Multi-pass membrane protein</topology>
    </subcellularLocation>
</comment>
<evidence type="ECO:0000256" key="8">
    <source>
        <dbReference type="ARBA" id="ARBA00029447"/>
    </source>
</evidence>
<dbReference type="Proteomes" id="UP000268096">
    <property type="component" value="Unassembled WGS sequence"/>
</dbReference>
<evidence type="ECO:0000256" key="6">
    <source>
        <dbReference type="ARBA" id="ARBA00023136"/>
    </source>
</evidence>
<dbReference type="Gene3D" id="3.30.450.20">
    <property type="entry name" value="PAS domain"/>
    <property type="match status" value="1"/>
</dbReference>
<dbReference type="CDD" id="cd06225">
    <property type="entry name" value="HAMP"/>
    <property type="match status" value="1"/>
</dbReference>
<keyword evidence="3" id="KW-0488">Methylation</keyword>
<dbReference type="PANTHER" id="PTHR32089">
    <property type="entry name" value="METHYL-ACCEPTING CHEMOTAXIS PROTEIN MCPB"/>
    <property type="match status" value="1"/>
</dbReference>
<evidence type="ECO:0000256" key="2">
    <source>
        <dbReference type="ARBA" id="ARBA00022475"/>
    </source>
</evidence>
<dbReference type="FunFam" id="1.10.287.950:FF:000001">
    <property type="entry name" value="Methyl-accepting chemotaxis sensory transducer"/>
    <property type="match status" value="1"/>
</dbReference>
<proteinExistence type="inferred from homology"/>
<evidence type="ECO:0000256" key="9">
    <source>
        <dbReference type="PROSITE-ProRule" id="PRU00284"/>
    </source>
</evidence>
<dbReference type="PROSITE" id="PS50885">
    <property type="entry name" value="HAMP"/>
    <property type="match status" value="1"/>
</dbReference>
<evidence type="ECO:0000313" key="14">
    <source>
        <dbReference type="Proteomes" id="UP000268096"/>
    </source>
</evidence>